<feature type="transmembrane region" description="Helical" evidence="2">
    <location>
        <begin position="12"/>
        <end position="37"/>
    </location>
</feature>
<dbReference type="Gene3D" id="1.20.120.1220">
    <property type="match status" value="1"/>
</dbReference>
<dbReference type="InterPro" id="IPR000045">
    <property type="entry name" value="Prepilin_IV_endopep_pep"/>
</dbReference>
<comment type="caution">
    <text evidence="4">The sequence shown here is derived from an EMBL/GenBank/DDBJ whole genome shotgun (WGS) entry which is preliminary data.</text>
</comment>
<dbReference type="PANTHER" id="PTHR30487:SF0">
    <property type="entry name" value="PREPILIN LEADER PEPTIDASE_N-METHYLTRANSFERASE-RELATED"/>
    <property type="match status" value="1"/>
</dbReference>
<organism evidence="4 5">
    <name type="scientific">Arthrobacter liuii</name>
    <dbReference type="NCBI Taxonomy" id="1476996"/>
    <lineage>
        <taxon>Bacteria</taxon>
        <taxon>Bacillati</taxon>
        <taxon>Actinomycetota</taxon>
        <taxon>Actinomycetes</taxon>
        <taxon>Micrococcales</taxon>
        <taxon>Micrococcaceae</taxon>
        <taxon>Arthrobacter</taxon>
    </lineage>
</organism>
<evidence type="ECO:0000313" key="5">
    <source>
        <dbReference type="Proteomes" id="UP000643279"/>
    </source>
</evidence>
<proteinExistence type="inferred from homology"/>
<keyword evidence="2" id="KW-0472">Membrane</keyword>
<evidence type="ECO:0000313" key="4">
    <source>
        <dbReference type="EMBL" id="GGH93200.1"/>
    </source>
</evidence>
<comment type="similarity">
    <text evidence="1">Belongs to the peptidase A24 family.</text>
</comment>
<accession>A0ABQ2AN90</accession>
<reference evidence="5" key="1">
    <citation type="journal article" date="2019" name="Int. J. Syst. Evol. Microbiol.">
        <title>The Global Catalogue of Microorganisms (GCM) 10K type strain sequencing project: providing services to taxonomists for standard genome sequencing and annotation.</title>
        <authorList>
            <consortium name="The Broad Institute Genomics Platform"/>
            <consortium name="The Broad Institute Genome Sequencing Center for Infectious Disease"/>
            <person name="Wu L."/>
            <person name="Ma J."/>
        </authorList>
    </citation>
    <scope>NUCLEOTIDE SEQUENCE [LARGE SCALE GENOMIC DNA]</scope>
    <source>
        <strain evidence="5">CGMCC 1.12778</strain>
    </source>
</reference>
<dbReference type="RefSeq" id="WP_373283568.1">
    <property type="nucleotide sequence ID" value="NZ_BMFW01000004.1"/>
</dbReference>
<evidence type="ECO:0000256" key="1">
    <source>
        <dbReference type="ARBA" id="ARBA00005801"/>
    </source>
</evidence>
<evidence type="ECO:0000256" key="2">
    <source>
        <dbReference type="SAM" id="Phobius"/>
    </source>
</evidence>
<feature type="transmembrane region" description="Helical" evidence="2">
    <location>
        <begin position="125"/>
        <end position="145"/>
    </location>
</feature>
<evidence type="ECO:0000259" key="3">
    <source>
        <dbReference type="Pfam" id="PF01478"/>
    </source>
</evidence>
<dbReference type="EMBL" id="BMFW01000004">
    <property type="protein sequence ID" value="GGH93200.1"/>
    <property type="molecule type" value="Genomic_DNA"/>
</dbReference>
<dbReference type="Pfam" id="PF01478">
    <property type="entry name" value="Peptidase_A24"/>
    <property type="match status" value="1"/>
</dbReference>
<sequence>MVSAGGGGSAGLLMVVSLGLLGCLLSPVAEILIARLLPRLGGLPTPRARITTAAVTGGACVAFVLRFGTPPGLSALILLAVLGVQLARVDIALHLLPNQLVFILLVAGIVLLGAPLIFSQQPDDFVRALFSAVILFAVYLILALISPGGIGMGDVKLAAPVGLYLGYLGWSQLLYGGLLGFIVNGVTTAVFLGGKRRNTAKEVPHGPAMLGALALTALLIQ</sequence>
<dbReference type="Proteomes" id="UP000643279">
    <property type="component" value="Unassembled WGS sequence"/>
</dbReference>
<name>A0ABQ2AN90_9MICC</name>
<dbReference type="InterPro" id="IPR050882">
    <property type="entry name" value="Prepilin_peptidase/N-MTase"/>
</dbReference>
<protein>
    <recommendedName>
        <fullName evidence="3">Prepilin type IV endopeptidase peptidase domain-containing protein</fullName>
    </recommendedName>
</protein>
<feature type="domain" description="Prepilin type IV endopeptidase peptidase" evidence="3">
    <location>
        <begin position="78"/>
        <end position="186"/>
    </location>
</feature>
<keyword evidence="5" id="KW-1185">Reference proteome</keyword>
<feature type="transmembrane region" description="Helical" evidence="2">
    <location>
        <begin position="73"/>
        <end position="93"/>
    </location>
</feature>
<feature type="transmembrane region" description="Helical" evidence="2">
    <location>
        <begin position="100"/>
        <end position="119"/>
    </location>
</feature>
<dbReference type="PANTHER" id="PTHR30487">
    <property type="entry name" value="TYPE 4 PREPILIN-LIKE PROTEINS LEADER PEPTIDE-PROCESSING ENZYME"/>
    <property type="match status" value="1"/>
</dbReference>
<feature type="transmembrane region" description="Helical" evidence="2">
    <location>
        <begin position="157"/>
        <end position="183"/>
    </location>
</feature>
<keyword evidence="2" id="KW-0812">Transmembrane</keyword>
<keyword evidence="2" id="KW-1133">Transmembrane helix</keyword>
<gene>
    <name evidence="4" type="ORF">GCM10007170_13520</name>
</gene>